<evidence type="ECO:0000313" key="3">
    <source>
        <dbReference type="Proteomes" id="UP000532440"/>
    </source>
</evidence>
<evidence type="ECO:0000259" key="1">
    <source>
        <dbReference type="PROSITE" id="PS51163"/>
    </source>
</evidence>
<dbReference type="EMBL" id="JACHGB010000008">
    <property type="protein sequence ID" value="MBB5273707.1"/>
    <property type="molecule type" value="Genomic_DNA"/>
</dbReference>
<dbReference type="NCBIfam" id="TIGR00057">
    <property type="entry name" value="L-threonylcarbamoyladenylate synthase"/>
    <property type="match status" value="1"/>
</dbReference>
<dbReference type="SUPFAM" id="SSF55821">
    <property type="entry name" value="YrdC/RibB"/>
    <property type="match status" value="1"/>
</dbReference>
<dbReference type="PANTHER" id="PTHR42828:SF3">
    <property type="entry name" value="THREONYLCARBAMOYL-AMP SYNTHASE"/>
    <property type="match status" value="1"/>
</dbReference>
<name>A0A7W8HKE9_9BURK</name>
<dbReference type="PROSITE" id="PS51163">
    <property type="entry name" value="YRDC"/>
    <property type="match status" value="1"/>
</dbReference>
<dbReference type="InterPro" id="IPR017945">
    <property type="entry name" value="DHBP_synth_RibB-like_a/b_dom"/>
</dbReference>
<feature type="domain" description="YrdC-like" evidence="1">
    <location>
        <begin position="14"/>
        <end position="200"/>
    </location>
</feature>
<dbReference type="Pfam" id="PF01300">
    <property type="entry name" value="Sua5_yciO_yrdC"/>
    <property type="match status" value="1"/>
</dbReference>
<proteinExistence type="predicted"/>
<keyword evidence="3" id="KW-1185">Reference proteome</keyword>
<dbReference type="GO" id="GO:0003725">
    <property type="term" value="F:double-stranded RNA binding"/>
    <property type="evidence" value="ECO:0007669"/>
    <property type="project" value="InterPro"/>
</dbReference>
<dbReference type="PANTHER" id="PTHR42828">
    <property type="entry name" value="DHBP SYNTHASE RIBB-LIKE ALPHA/BETA DOMAIN-CONTAINING PROTEIN"/>
    <property type="match status" value="1"/>
</dbReference>
<reference evidence="2 3" key="1">
    <citation type="submission" date="2020-08" db="EMBL/GenBank/DDBJ databases">
        <title>Genomic Encyclopedia of Type Strains, Phase IV (KMG-IV): sequencing the most valuable type-strain genomes for metagenomic binning, comparative biology and taxonomic classification.</title>
        <authorList>
            <person name="Goeker M."/>
        </authorList>
    </citation>
    <scope>NUCLEOTIDE SEQUENCE [LARGE SCALE GENOMIC DNA]</scope>
    <source>
        <strain evidence="2 3">DSM 29781</strain>
    </source>
</reference>
<evidence type="ECO:0000313" key="2">
    <source>
        <dbReference type="EMBL" id="MBB5273707.1"/>
    </source>
</evidence>
<gene>
    <name evidence="2" type="ORF">HNQ70_003738</name>
</gene>
<dbReference type="InterPro" id="IPR052532">
    <property type="entry name" value="SUA5_domain"/>
</dbReference>
<dbReference type="InterPro" id="IPR006070">
    <property type="entry name" value="Sua5-like_dom"/>
</dbReference>
<dbReference type="Gene3D" id="3.90.870.10">
    <property type="entry name" value="DHBP synthase"/>
    <property type="match status" value="1"/>
</dbReference>
<dbReference type="RefSeq" id="WP_183970576.1">
    <property type="nucleotide sequence ID" value="NZ_BAABEW010000013.1"/>
</dbReference>
<dbReference type="Proteomes" id="UP000532440">
    <property type="component" value="Unassembled WGS sequence"/>
</dbReference>
<protein>
    <submittedName>
        <fullName evidence="2">tRNA threonylcarbamoyl adenosine modification protein (Sua5/YciO/YrdC/YwlC family)</fullName>
    </submittedName>
</protein>
<sequence length="213" mass="23356">MTQRFIVHPTHPQPRLLRQAAEILRGGGLLALPTDACYVIACQLDDKAAVERLRAVRGIGDKHLLTLMCRDLSELSTYAQVDNRQFRFLREWTPGPYTFVLPATKEVPRRLWHPSRKTIGLRVPASPVIDGLLEAHGAPLICSSLILPGDEDPLHEADEILERLARRIEAVVDAGGQPFDATTVVDLTGPEPAVIRLGCGPVDGRIAIATPDD</sequence>
<accession>A0A7W8HKE9</accession>
<organism evidence="2 3">
    <name type="scientific">Quisquiliibacterium transsilvanicum</name>
    <dbReference type="NCBI Taxonomy" id="1549638"/>
    <lineage>
        <taxon>Bacteria</taxon>
        <taxon>Pseudomonadati</taxon>
        <taxon>Pseudomonadota</taxon>
        <taxon>Betaproteobacteria</taxon>
        <taxon>Burkholderiales</taxon>
        <taxon>Burkholderiaceae</taxon>
        <taxon>Quisquiliibacterium</taxon>
    </lineage>
</organism>
<dbReference type="AlphaFoldDB" id="A0A7W8HKE9"/>
<comment type="caution">
    <text evidence="2">The sequence shown here is derived from an EMBL/GenBank/DDBJ whole genome shotgun (WGS) entry which is preliminary data.</text>
</comment>